<protein>
    <submittedName>
        <fullName evidence="2">DUF5103 domain-containing protein</fullName>
    </submittedName>
</protein>
<evidence type="ECO:0000259" key="1">
    <source>
        <dbReference type="Pfam" id="PF17116"/>
    </source>
</evidence>
<reference evidence="2" key="1">
    <citation type="submission" date="2020-10" db="EMBL/GenBank/DDBJ databases">
        <authorList>
            <person name="Lu T."/>
            <person name="Wang Q."/>
            <person name="Han X."/>
        </authorList>
    </citation>
    <scope>NUCLEOTIDE SEQUENCE</scope>
    <source>
        <strain evidence="2">WQ 366</strain>
    </source>
</reference>
<feature type="domain" description="Type 9 secretion system plug protein N-terminal" evidence="1">
    <location>
        <begin position="51"/>
        <end position="175"/>
    </location>
</feature>
<evidence type="ECO:0000313" key="2">
    <source>
        <dbReference type="EMBL" id="MCA5003569.1"/>
    </source>
</evidence>
<dbReference type="InterPro" id="IPR031345">
    <property type="entry name" value="T9SS_Plug_N"/>
</dbReference>
<evidence type="ECO:0000313" key="3">
    <source>
        <dbReference type="Proteomes" id="UP001165302"/>
    </source>
</evidence>
<proteinExistence type="predicted"/>
<dbReference type="Pfam" id="PF17116">
    <property type="entry name" value="T9SS_plug_1st"/>
    <property type="match status" value="1"/>
</dbReference>
<comment type="caution">
    <text evidence="2">The sequence shown here is derived from an EMBL/GenBank/DDBJ whole genome shotgun (WGS) entry which is preliminary data.</text>
</comment>
<gene>
    <name evidence="2" type="ORF">IPZ78_00225</name>
</gene>
<dbReference type="InterPro" id="IPR013783">
    <property type="entry name" value="Ig-like_fold"/>
</dbReference>
<sequence>MIQYKSFIISIVLLLINVFSYAQSRTKGNGNVLRTPKSTLLYDNFEYNNAIKSVRINLNDNEGLFPVLELDNRDYLTISFDDLRADIRSFYYSIEHCNADWSSSRVPVIDYLIGYEEDRIYTIQSSENTKVPYTHYTFKFPNENMRPKIAGNYLLKVYEDADKSRLLFSRKLYVLTKSAVLDIEFIPSMMSNLKAENQKINIIVNSFNDIVNPSMNLHIRAFQNQRMDMYQKVNSPSSISSKKICYTLPNTFEFKGNNEFRMIDLRSTRNTSANVKRIFIDTIFQAKLDIDDNTSATKYYLKPDENGRFFIRNIDFEMEDIQSDYINTQFSLKDSANIKGDIYLVGGFNNFNTNSKNKLIFNITAKVWETTQLLKQGIYNYEYVLKNNDKIISDKFSGSHYDTENEYQVLLYYRKPGTYWDEIIGFVNSKNTK</sequence>
<keyword evidence="3" id="KW-1185">Reference proteome</keyword>
<dbReference type="Gene3D" id="2.60.40.10">
    <property type="entry name" value="Immunoglobulins"/>
    <property type="match status" value="1"/>
</dbReference>
<name>A0ABS7Z483_9SPHI</name>
<dbReference type="Proteomes" id="UP001165302">
    <property type="component" value="Unassembled WGS sequence"/>
</dbReference>
<organism evidence="2 3">
    <name type="scientific">Sphingobacterium bovistauri</name>
    <dbReference type="NCBI Taxonomy" id="2781959"/>
    <lineage>
        <taxon>Bacteria</taxon>
        <taxon>Pseudomonadati</taxon>
        <taxon>Bacteroidota</taxon>
        <taxon>Sphingobacteriia</taxon>
        <taxon>Sphingobacteriales</taxon>
        <taxon>Sphingobacteriaceae</taxon>
        <taxon>Sphingobacterium</taxon>
    </lineage>
</organism>
<dbReference type="RefSeq" id="WP_225550880.1">
    <property type="nucleotide sequence ID" value="NZ_JADEYP010000001.1"/>
</dbReference>
<accession>A0ABS7Z483</accession>
<dbReference type="EMBL" id="JADEYP010000001">
    <property type="protein sequence ID" value="MCA5003569.1"/>
    <property type="molecule type" value="Genomic_DNA"/>
</dbReference>